<dbReference type="AlphaFoldDB" id="A0A9D9H6R8"/>
<dbReference type="EMBL" id="JADIMT010000093">
    <property type="protein sequence ID" value="MBO8436928.1"/>
    <property type="molecule type" value="Genomic_DNA"/>
</dbReference>
<gene>
    <name evidence="1" type="ORF">IAA97_08120</name>
</gene>
<sequence>MDYESFYSEYLSVEKEIKDSTAKILKLQKSIARAMEKGDVKSAKKDMQSFKAAIEKAYSDSLALSFSIDSFDNAEFYSSGEFSSGLLSEFRRLGINAVGEFPVYEIFPCKVRLDADNQDVYLNRKKYPTSRPSYFASLVKGELDKFDSAFNADRFAAELEKGYDTYIALQKNGVEGMSVQLKSIYNTLVPISRLRNSYTEQSFAYDIARLYAVSDSIELKSRKRIEFGTDMDASKGYRILDSNGNEQFIGTVRFF</sequence>
<accession>A0A9D9H6R8</accession>
<protein>
    <submittedName>
        <fullName evidence="1">Uncharacterized protein</fullName>
    </submittedName>
</protein>
<name>A0A9D9H6R8_9SPIO</name>
<organism evidence="1 2">
    <name type="scientific">Candidatus Ornithospirochaeta stercoripullorum</name>
    <dbReference type="NCBI Taxonomy" id="2840899"/>
    <lineage>
        <taxon>Bacteria</taxon>
        <taxon>Pseudomonadati</taxon>
        <taxon>Spirochaetota</taxon>
        <taxon>Spirochaetia</taxon>
        <taxon>Spirochaetales</taxon>
        <taxon>Spirochaetaceae</taxon>
        <taxon>Spirochaetaceae incertae sedis</taxon>
        <taxon>Candidatus Ornithospirochaeta</taxon>
    </lineage>
</organism>
<proteinExistence type="predicted"/>
<dbReference type="Proteomes" id="UP000823615">
    <property type="component" value="Unassembled WGS sequence"/>
</dbReference>
<evidence type="ECO:0000313" key="1">
    <source>
        <dbReference type="EMBL" id="MBO8436928.1"/>
    </source>
</evidence>
<reference evidence="1" key="1">
    <citation type="submission" date="2020-10" db="EMBL/GenBank/DDBJ databases">
        <authorList>
            <person name="Gilroy R."/>
        </authorList>
    </citation>
    <scope>NUCLEOTIDE SEQUENCE</scope>
    <source>
        <strain evidence="1">7293</strain>
    </source>
</reference>
<reference evidence="1" key="2">
    <citation type="journal article" date="2021" name="PeerJ">
        <title>Extensive microbial diversity within the chicken gut microbiome revealed by metagenomics and culture.</title>
        <authorList>
            <person name="Gilroy R."/>
            <person name="Ravi A."/>
            <person name="Getino M."/>
            <person name="Pursley I."/>
            <person name="Horton D.L."/>
            <person name="Alikhan N.F."/>
            <person name="Baker D."/>
            <person name="Gharbi K."/>
            <person name="Hall N."/>
            <person name="Watson M."/>
            <person name="Adriaenssens E.M."/>
            <person name="Foster-Nyarko E."/>
            <person name="Jarju S."/>
            <person name="Secka A."/>
            <person name="Antonio M."/>
            <person name="Oren A."/>
            <person name="Chaudhuri R.R."/>
            <person name="La Ragione R."/>
            <person name="Hildebrand F."/>
            <person name="Pallen M.J."/>
        </authorList>
    </citation>
    <scope>NUCLEOTIDE SEQUENCE</scope>
    <source>
        <strain evidence="1">7293</strain>
    </source>
</reference>
<evidence type="ECO:0000313" key="2">
    <source>
        <dbReference type="Proteomes" id="UP000823615"/>
    </source>
</evidence>
<comment type="caution">
    <text evidence="1">The sequence shown here is derived from an EMBL/GenBank/DDBJ whole genome shotgun (WGS) entry which is preliminary data.</text>
</comment>